<dbReference type="InterPro" id="IPR000573">
    <property type="entry name" value="AconitaseA/IPMdHydase_ssu_swvl"/>
</dbReference>
<keyword evidence="3" id="KW-0408">Iron</keyword>
<dbReference type="PANTHER" id="PTHR43160">
    <property type="entry name" value="ACONITATE HYDRATASE B"/>
    <property type="match status" value="1"/>
</dbReference>
<dbReference type="Gene3D" id="3.30.499.10">
    <property type="entry name" value="Aconitase, domain 3"/>
    <property type="match status" value="1"/>
</dbReference>
<reference evidence="8 9" key="1">
    <citation type="submission" date="2023-05" db="EMBL/GenBank/DDBJ databases">
        <title>B98-5 Cell Line De Novo Hybrid Assembly: An Optical Mapping Approach.</title>
        <authorList>
            <person name="Kananen K."/>
            <person name="Auerbach J.A."/>
            <person name="Kautto E."/>
            <person name="Blachly J.S."/>
        </authorList>
    </citation>
    <scope>NUCLEOTIDE SEQUENCE [LARGE SCALE GENOMIC DNA]</scope>
    <source>
        <strain evidence="8">B95-8</strain>
        <tissue evidence="8">Cell line</tissue>
    </source>
</reference>
<comment type="caution">
    <text evidence="8">The sequence shown here is derived from an EMBL/GenBank/DDBJ whole genome shotgun (WGS) entry which is preliminary data.</text>
</comment>
<organism evidence="8 9">
    <name type="scientific">Saguinus oedipus</name>
    <name type="common">Cotton-top tamarin</name>
    <name type="synonym">Oedipomidas oedipus</name>
    <dbReference type="NCBI Taxonomy" id="9490"/>
    <lineage>
        <taxon>Eukaryota</taxon>
        <taxon>Metazoa</taxon>
        <taxon>Chordata</taxon>
        <taxon>Craniata</taxon>
        <taxon>Vertebrata</taxon>
        <taxon>Euteleostomi</taxon>
        <taxon>Mammalia</taxon>
        <taxon>Eutheria</taxon>
        <taxon>Euarchontoglires</taxon>
        <taxon>Primates</taxon>
        <taxon>Haplorrhini</taxon>
        <taxon>Platyrrhini</taxon>
        <taxon>Cebidae</taxon>
        <taxon>Callitrichinae</taxon>
        <taxon>Saguinus</taxon>
    </lineage>
</organism>
<dbReference type="SUPFAM" id="SSF53732">
    <property type="entry name" value="Aconitase iron-sulfur domain"/>
    <property type="match status" value="1"/>
</dbReference>
<feature type="region of interest" description="Disordered" evidence="5">
    <location>
        <begin position="130"/>
        <end position="150"/>
    </location>
</feature>
<evidence type="ECO:0000259" key="7">
    <source>
        <dbReference type="Pfam" id="PF00694"/>
    </source>
</evidence>
<dbReference type="Pfam" id="PF00330">
    <property type="entry name" value="Aconitase"/>
    <property type="match status" value="1"/>
</dbReference>
<evidence type="ECO:0000256" key="5">
    <source>
        <dbReference type="SAM" id="MobiDB-lite"/>
    </source>
</evidence>
<dbReference type="InterPro" id="IPR015928">
    <property type="entry name" value="Aconitase/3IPM_dehydase_swvl"/>
</dbReference>
<dbReference type="PANTHER" id="PTHR43160:SF3">
    <property type="entry name" value="ACONITATE HYDRATASE, MITOCHONDRIAL"/>
    <property type="match status" value="1"/>
</dbReference>
<gene>
    <name evidence="8" type="primary">ACO2_2</name>
    <name evidence="8" type="ORF">P7K49_025089</name>
</gene>
<dbReference type="Pfam" id="PF00694">
    <property type="entry name" value="Aconitase_C"/>
    <property type="match status" value="1"/>
</dbReference>
<evidence type="ECO:0000256" key="4">
    <source>
        <dbReference type="ARBA" id="ARBA00023014"/>
    </source>
</evidence>
<feature type="domain" description="Aconitase A/isopropylmalate dehydratase small subunit swivel" evidence="7">
    <location>
        <begin position="177"/>
        <end position="301"/>
    </location>
</feature>
<evidence type="ECO:0000256" key="3">
    <source>
        <dbReference type="ARBA" id="ARBA00023004"/>
    </source>
</evidence>
<dbReference type="InterPro" id="IPR050926">
    <property type="entry name" value="Aconitase/IPM_isomerase"/>
</dbReference>
<proteinExistence type="predicted"/>
<dbReference type="SUPFAM" id="SSF52016">
    <property type="entry name" value="LeuD/IlvD-like"/>
    <property type="match status" value="1"/>
</dbReference>
<dbReference type="EMBL" id="JASSZA010000012">
    <property type="protein sequence ID" value="KAK2096055.1"/>
    <property type="molecule type" value="Genomic_DNA"/>
</dbReference>
<keyword evidence="2" id="KW-0479">Metal-binding</keyword>
<evidence type="ECO:0000256" key="1">
    <source>
        <dbReference type="ARBA" id="ARBA00022485"/>
    </source>
</evidence>
<keyword evidence="1" id="KW-0004">4Fe-4S</keyword>
<evidence type="ECO:0000256" key="2">
    <source>
        <dbReference type="ARBA" id="ARBA00022723"/>
    </source>
</evidence>
<evidence type="ECO:0000313" key="8">
    <source>
        <dbReference type="EMBL" id="KAK2096055.1"/>
    </source>
</evidence>
<feature type="domain" description="Aconitase/3-isopropylmalate dehydratase large subunit alpha/beta/alpha" evidence="6">
    <location>
        <begin position="4"/>
        <end position="94"/>
    </location>
</feature>
<sequence length="370" mass="41130">MGHSAAVAKQALAHGLKCKSQFTITPGSEQIRATTKWDGYAEALRDDRKDIKKGEKNTIVTSYNRNFPGRNDANPETHAFVTSLEIVTALAIVGTLKFNPETDCLMGKDGKKFKLEALDADELPKVEFDLGQDTSQHPPKDSSGQHVDVSPTSQCLQLLEPFDKWDGKDLEDLQIPKVKGKCTTDHISAAGPWLKFRGHLDNISNNLLIGAINIENGKANSVHNAVTQEFGPVPDTAHYYKKHGLRWVVIRDENYGEGSSREHAALEPHHLGSQAIITKSFARIHDTNLKKQGLLPLTFADPADYNKIHSVDTLTIQGLKDFTPGKPLKCIIKHPNGTQETILLNHTFNEMQMEWFRAGSALNRMKELQK</sequence>
<dbReference type="Gene3D" id="3.20.19.10">
    <property type="entry name" value="Aconitase, domain 4"/>
    <property type="match status" value="1"/>
</dbReference>
<dbReference type="InterPro" id="IPR036008">
    <property type="entry name" value="Aconitase_4Fe-4S_dom"/>
</dbReference>
<feature type="compositionally biased region" description="Polar residues" evidence="5">
    <location>
        <begin position="132"/>
        <end position="150"/>
    </location>
</feature>
<evidence type="ECO:0000313" key="9">
    <source>
        <dbReference type="Proteomes" id="UP001266305"/>
    </source>
</evidence>
<keyword evidence="4" id="KW-0411">Iron-sulfur</keyword>
<keyword evidence="9" id="KW-1185">Reference proteome</keyword>
<evidence type="ECO:0000259" key="6">
    <source>
        <dbReference type="Pfam" id="PF00330"/>
    </source>
</evidence>
<dbReference type="Proteomes" id="UP001266305">
    <property type="component" value="Unassembled WGS sequence"/>
</dbReference>
<accession>A0ABQ9UGZ5</accession>
<dbReference type="InterPro" id="IPR015931">
    <property type="entry name" value="Acnase/IPM_dHydase_lsu_aba_1/3"/>
</dbReference>
<name>A0ABQ9UGZ5_SAGOE</name>
<dbReference type="InterPro" id="IPR001030">
    <property type="entry name" value="Acoase/IPM_deHydtase_lsu_aba"/>
</dbReference>
<protein>
    <submittedName>
        <fullName evidence="8">Aconitate hydratase</fullName>
    </submittedName>
</protein>